<reference evidence="1 2" key="1">
    <citation type="journal article" date="2014" name="Int. J. Syst. Evol. Microbiol.">
        <title>Leptospira mayottensis sp. nov., a pathogenic species of the genus Leptospira isolated from humans.</title>
        <authorList>
            <person name="Bourhy P."/>
            <person name="Collet L."/>
            <person name="Brisse S."/>
            <person name="Picardeau M."/>
        </authorList>
    </citation>
    <scope>NUCLEOTIDE SEQUENCE [LARGE SCALE GENOMIC DNA]</scope>
    <source>
        <strain evidence="1 2">200901122</strain>
    </source>
</reference>
<protein>
    <submittedName>
        <fullName evidence="1">Uncharacterized protein</fullName>
    </submittedName>
</protein>
<sequence length="73" mass="8445">MDKSGSCGNFHKIRVGIFLEENSIFYREKFAKVSHMGGIESFYERCGNSHKDRFVLIADSRLCKENLERRGAK</sequence>
<organism evidence="1 2">
    <name type="scientific">Leptospira mayottensis 200901122</name>
    <dbReference type="NCBI Taxonomy" id="1193010"/>
    <lineage>
        <taxon>Bacteria</taxon>
        <taxon>Pseudomonadati</taxon>
        <taxon>Spirochaetota</taxon>
        <taxon>Spirochaetia</taxon>
        <taxon>Leptospirales</taxon>
        <taxon>Leptospiraceae</taxon>
        <taxon>Leptospira</taxon>
    </lineage>
</organism>
<proteinExistence type="predicted"/>
<evidence type="ECO:0000313" key="2">
    <source>
        <dbReference type="Proteomes" id="UP000001343"/>
    </source>
</evidence>
<dbReference type="AlphaFoldDB" id="A0AA87MPT1"/>
<name>A0AA87MPT1_9LEPT</name>
<comment type="caution">
    <text evidence="1">The sequence shown here is derived from an EMBL/GenBank/DDBJ whole genome shotgun (WGS) entry which is preliminary data.</text>
</comment>
<dbReference type="EMBL" id="AKWM02000037">
    <property type="protein sequence ID" value="EKS00368.1"/>
    <property type="molecule type" value="Genomic_DNA"/>
</dbReference>
<gene>
    <name evidence="1" type="ORF">LEP1GSC125_2299</name>
</gene>
<evidence type="ECO:0000313" key="1">
    <source>
        <dbReference type="EMBL" id="EKS00368.1"/>
    </source>
</evidence>
<dbReference type="Proteomes" id="UP000001343">
    <property type="component" value="Unassembled WGS sequence"/>
</dbReference>
<accession>A0AA87MPT1</accession>